<protein>
    <recommendedName>
        <fullName evidence="3">Nucleoside 2-deoxyribosyltransferase</fullName>
    </recommendedName>
</protein>
<dbReference type="SUPFAM" id="SSF52309">
    <property type="entry name" value="N-(deoxy)ribosyltransferase-like"/>
    <property type="match status" value="1"/>
</dbReference>
<comment type="caution">
    <text evidence="1">The sequence shown here is derived from an EMBL/GenBank/DDBJ whole genome shotgun (WGS) entry which is preliminary data.</text>
</comment>
<sequence>MRLTLIGPFFTRFSHGVDQREFMHALAAALERDGHEVWSAAVHDEPIEPHAPLVVQRQVFERDLRMIGECEAVVAVLDDFDAGTVFEMGYAYALKKPIIACFWMMPEKLNLMIAQSATTFCEGIEQTVEAVRSLERGTLRREGWQREVF</sequence>
<dbReference type="Proteomes" id="UP000600363">
    <property type="component" value="Unassembled WGS sequence"/>
</dbReference>
<organism evidence="1 2">
    <name type="scientific">Methermicoccus shengliensis</name>
    <dbReference type="NCBI Taxonomy" id="660064"/>
    <lineage>
        <taxon>Archaea</taxon>
        <taxon>Methanobacteriati</taxon>
        <taxon>Methanobacteriota</taxon>
        <taxon>Stenosarchaea group</taxon>
        <taxon>Methanomicrobia</taxon>
        <taxon>Methanosarcinales</taxon>
        <taxon>Methermicoccaceae</taxon>
        <taxon>Methermicoccus</taxon>
    </lineage>
</organism>
<dbReference type="Gene3D" id="3.40.50.450">
    <property type="match status" value="1"/>
</dbReference>
<dbReference type="PANTHER" id="PTHR15364">
    <property type="entry name" value="2'-DEOXYNUCLEOSIDE 5'-PHOSPHATE N-HYDROLASE 1"/>
    <property type="match status" value="1"/>
</dbReference>
<evidence type="ECO:0000313" key="1">
    <source>
        <dbReference type="EMBL" id="HIH69755.1"/>
    </source>
</evidence>
<name>A0A832VZZ1_9EURY</name>
<dbReference type="PANTHER" id="PTHR15364:SF0">
    <property type="entry name" value="2'-DEOXYNUCLEOSIDE 5'-PHOSPHATE N-HYDROLASE 1"/>
    <property type="match status" value="1"/>
</dbReference>
<dbReference type="InterPro" id="IPR051239">
    <property type="entry name" value="2'-dNMP_N-hydrolase"/>
</dbReference>
<evidence type="ECO:0000313" key="2">
    <source>
        <dbReference type="Proteomes" id="UP000600363"/>
    </source>
</evidence>
<reference evidence="1" key="1">
    <citation type="journal article" date="2020" name="bioRxiv">
        <title>A rank-normalized archaeal taxonomy based on genome phylogeny resolves widespread incomplete and uneven classifications.</title>
        <authorList>
            <person name="Rinke C."/>
            <person name="Chuvochina M."/>
            <person name="Mussig A.J."/>
            <person name="Chaumeil P.-A."/>
            <person name="Waite D.W."/>
            <person name="Whitman W.B."/>
            <person name="Parks D.H."/>
            <person name="Hugenholtz P."/>
        </authorList>
    </citation>
    <scope>NUCLEOTIDE SEQUENCE</scope>
    <source>
        <strain evidence="1">UBA12518</strain>
    </source>
</reference>
<proteinExistence type="predicted"/>
<gene>
    <name evidence="1" type="ORF">HA299_03925</name>
</gene>
<dbReference type="Pfam" id="PF05014">
    <property type="entry name" value="Nuc_deoxyrib_tr"/>
    <property type="match status" value="1"/>
</dbReference>
<dbReference type="RefSeq" id="WP_052353219.1">
    <property type="nucleotide sequence ID" value="NZ_DUIH01000012.1"/>
</dbReference>
<dbReference type="AlphaFoldDB" id="A0A832VZZ1"/>
<accession>A0A832VZZ1</accession>
<dbReference type="GO" id="GO:0009159">
    <property type="term" value="P:deoxyribonucleoside monophosphate catabolic process"/>
    <property type="evidence" value="ECO:0007669"/>
    <property type="project" value="TreeGrafter"/>
</dbReference>
<dbReference type="InterPro" id="IPR007710">
    <property type="entry name" value="Nucleoside_deoxyribTrfase"/>
</dbReference>
<dbReference type="EMBL" id="DUIH01000012">
    <property type="protein sequence ID" value="HIH69755.1"/>
    <property type="molecule type" value="Genomic_DNA"/>
</dbReference>
<evidence type="ECO:0008006" key="3">
    <source>
        <dbReference type="Google" id="ProtNLM"/>
    </source>
</evidence>
<dbReference type="GO" id="GO:0070694">
    <property type="term" value="F:5-hydroxymethyl-dUMP N-hydrolase activity"/>
    <property type="evidence" value="ECO:0007669"/>
    <property type="project" value="TreeGrafter"/>
</dbReference>